<dbReference type="EMBL" id="CP098611">
    <property type="protein sequence ID" value="USR92201.1"/>
    <property type="molecule type" value="Genomic_DNA"/>
</dbReference>
<evidence type="ECO:0000256" key="1">
    <source>
        <dbReference type="SAM" id="MobiDB-lite"/>
    </source>
</evidence>
<keyword evidence="4" id="KW-1185">Reference proteome</keyword>
<reference evidence="3" key="1">
    <citation type="submission" date="2022-06" db="EMBL/GenBank/DDBJ databases">
        <title>Genome sequence of Phormidium yuhuli AB48 isolated from an industrial photobioreactor environment.</title>
        <authorList>
            <person name="Qiu Y."/>
            <person name="Noonan A.J.C."/>
            <person name="Dofher K."/>
            <person name="Koch M."/>
            <person name="Kieft B."/>
            <person name="Lin X."/>
            <person name="Ziels R.M."/>
            <person name="Hallam S.J."/>
        </authorList>
    </citation>
    <scope>NUCLEOTIDE SEQUENCE</scope>
    <source>
        <strain evidence="3">AB48</strain>
    </source>
</reference>
<feature type="transmembrane region" description="Helical" evidence="2">
    <location>
        <begin position="100"/>
        <end position="118"/>
    </location>
</feature>
<evidence type="ECO:0000256" key="2">
    <source>
        <dbReference type="SAM" id="Phobius"/>
    </source>
</evidence>
<keyword evidence="2" id="KW-0472">Membrane</keyword>
<feature type="region of interest" description="Disordered" evidence="1">
    <location>
        <begin position="133"/>
        <end position="162"/>
    </location>
</feature>
<keyword evidence="2" id="KW-1133">Transmembrane helix</keyword>
<gene>
    <name evidence="3" type="ORF">NEA10_05615</name>
</gene>
<accession>A0ABY5AV45</accession>
<evidence type="ECO:0000313" key="4">
    <source>
        <dbReference type="Proteomes" id="UP001056708"/>
    </source>
</evidence>
<proteinExistence type="predicted"/>
<sequence length="169" mass="18822">MTLNDFDDQLRNRPSSYDAEWEEDLFVLMSCYLDGEVTPQERKQAEYLLACDLQAQKIYEQLSHISSGVQLMPVPESPVSSEETTAKVFARMRQQRQKRLAWGGSAIAALFVAAVAGLQPPLSFSNRQLARTPAPVSDEFGAPTPSEPVPTSDQQLSRDDITSRALFVE</sequence>
<protein>
    <recommendedName>
        <fullName evidence="5">Anti-sigma factor</fullName>
    </recommendedName>
</protein>
<evidence type="ECO:0008006" key="5">
    <source>
        <dbReference type="Google" id="ProtNLM"/>
    </source>
</evidence>
<evidence type="ECO:0000313" key="3">
    <source>
        <dbReference type="EMBL" id="USR92201.1"/>
    </source>
</evidence>
<name>A0ABY5AV45_9CYAN</name>
<dbReference type="RefSeq" id="WP_252664272.1">
    <property type="nucleotide sequence ID" value="NZ_CP098611.1"/>
</dbReference>
<keyword evidence="2" id="KW-0812">Transmembrane</keyword>
<dbReference type="Proteomes" id="UP001056708">
    <property type="component" value="Chromosome"/>
</dbReference>
<organism evidence="3 4">
    <name type="scientific">Phormidium yuhuli AB48</name>
    <dbReference type="NCBI Taxonomy" id="2940671"/>
    <lineage>
        <taxon>Bacteria</taxon>
        <taxon>Bacillati</taxon>
        <taxon>Cyanobacteriota</taxon>
        <taxon>Cyanophyceae</taxon>
        <taxon>Oscillatoriophycideae</taxon>
        <taxon>Oscillatoriales</taxon>
        <taxon>Oscillatoriaceae</taxon>
        <taxon>Phormidium</taxon>
        <taxon>Phormidium yuhuli</taxon>
    </lineage>
</organism>